<organism evidence="2 3">
    <name type="scientific">Paenibacillus phytorum</name>
    <dbReference type="NCBI Taxonomy" id="2654977"/>
    <lineage>
        <taxon>Bacteria</taxon>
        <taxon>Bacillati</taxon>
        <taxon>Bacillota</taxon>
        <taxon>Bacilli</taxon>
        <taxon>Bacillales</taxon>
        <taxon>Paenibacillaceae</taxon>
        <taxon>Paenibacillus</taxon>
    </lineage>
</organism>
<keyword evidence="1" id="KW-1133">Transmembrane helix</keyword>
<evidence type="ECO:0000313" key="2">
    <source>
        <dbReference type="EMBL" id="NOU74981.1"/>
    </source>
</evidence>
<dbReference type="RefSeq" id="WP_171646375.1">
    <property type="nucleotide sequence ID" value="NZ_WHOA01000193.1"/>
</dbReference>
<dbReference type="EMBL" id="WHOA01000193">
    <property type="protein sequence ID" value="NOU74981.1"/>
    <property type="molecule type" value="Genomic_DNA"/>
</dbReference>
<reference evidence="2 3" key="1">
    <citation type="submission" date="2019-10" db="EMBL/GenBank/DDBJ databases">
        <title>Description of Paenibacillus terrestris sp. nov.</title>
        <authorList>
            <person name="Carlier A."/>
            <person name="Qi S."/>
        </authorList>
    </citation>
    <scope>NUCLEOTIDE SEQUENCE [LARGE SCALE GENOMIC DNA]</scope>
    <source>
        <strain evidence="2 3">LMG 31458</strain>
    </source>
</reference>
<gene>
    <name evidence="2" type="ORF">GC098_26950</name>
</gene>
<evidence type="ECO:0000256" key="1">
    <source>
        <dbReference type="SAM" id="Phobius"/>
    </source>
</evidence>
<feature type="transmembrane region" description="Helical" evidence="1">
    <location>
        <begin position="45"/>
        <end position="70"/>
    </location>
</feature>
<keyword evidence="1" id="KW-0812">Transmembrane</keyword>
<evidence type="ECO:0000313" key="3">
    <source>
        <dbReference type="Proteomes" id="UP000616779"/>
    </source>
</evidence>
<keyword evidence="3" id="KW-1185">Reference proteome</keyword>
<protein>
    <recommendedName>
        <fullName evidence="4">Short-chain dehydrogenase</fullName>
    </recommendedName>
</protein>
<feature type="transmembrane region" description="Helical" evidence="1">
    <location>
        <begin position="6"/>
        <end position="24"/>
    </location>
</feature>
<dbReference type="Proteomes" id="UP000616779">
    <property type="component" value="Unassembled WGS sequence"/>
</dbReference>
<name>A0ABX1Y2K3_9BACL</name>
<comment type="caution">
    <text evidence="2">The sequence shown here is derived from an EMBL/GenBank/DDBJ whole genome shotgun (WGS) entry which is preliminary data.</text>
</comment>
<accession>A0ABX1Y2K3</accession>
<sequence>MNYLLYIIGSGIVVIGLILSFIFARKQEKREMDNSMSAATYKHRVVANPGFIAYVSFILIGLLVIGYVSIFR</sequence>
<proteinExistence type="predicted"/>
<keyword evidence="1" id="KW-0472">Membrane</keyword>
<evidence type="ECO:0008006" key="4">
    <source>
        <dbReference type="Google" id="ProtNLM"/>
    </source>
</evidence>